<dbReference type="GO" id="GO:0006351">
    <property type="term" value="P:DNA-templated transcription"/>
    <property type="evidence" value="ECO:0007669"/>
    <property type="project" value="TreeGrafter"/>
</dbReference>
<dbReference type="Pfam" id="PF03466">
    <property type="entry name" value="LysR_substrate"/>
    <property type="match status" value="1"/>
</dbReference>
<gene>
    <name evidence="6" type="ORF">DFR41_101380</name>
</gene>
<evidence type="ECO:0000256" key="2">
    <source>
        <dbReference type="ARBA" id="ARBA00023015"/>
    </source>
</evidence>
<name>A0A370FP11_9BURK</name>
<comment type="similarity">
    <text evidence="1">Belongs to the LysR transcriptional regulatory family.</text>
</comment>
<dbReference type="PROSITE" id="PS50931">
    <property type="entry name" value="HTH_LYSR"/>
    <property type="match status" value="1"/>
</dbReference>
<dbReference type="STRING" id="433924.NS331_21800"/>
<dbReference type="GO" id="GO:0003700">
    <property type="term" value="F:DNA-binding transcription factor activity"/>
    <property type="evidence" value="ECO:0007669"/>
    <property type="project" value="InterPro"/>
</dbReference>
<dbReference type="GO" id="GO:0043565">
    <property type="term" value="F:sequence-specific DNA binding"/>
    <property type="evidence" value="ECO:0007669"/>
    <property type="project" value="TreeGrafter"/>
</dbReference>
<accession>A0A370FP11</accession>
<dbReference type="InterPro" id="IPR005119">
    <property type="entry name" value="LysR_subst-bd"/>
</dbReference>
<feature type="domain" description="HTH lysR-type" evidence="5">
    <location>
        <begin position="1"/>
        <end position="59"/>
    </location>
</feature>
<evidence type="ECO:0000313" key="6">
    <source>
        <dbReference type="EMBL" id="RDI28624.1"/>
    </source>
</evidence>
<dbReference type="CDD" id="cd08422">
    <property type="entry name" value="PBP2_CrgA_like"/>
    <property type="match status" value="1"/>
</dbReference>
<evidence type="ECO:0000256" key="1">
    <source>
        <dbReference type="ARBA" id="ARBA00009437"/>
    </source>
</evidence>
<dbReference type="InterPro" id="IPR000847">
    <property type="entry name" value="LysR_HTH_N"/>
</dbReference>
<dbReference type="PANTHER" id="PTHR30537">
    <property type="entry name" value="HTH-TYPE TRANSCRIPTIONAL REGULATOR"/>
    <property type="match status" value="1"/>
</dbReference>
<keyword evidence="7" id="KW-1185">Reference proteome</keyword>
<dbReference type="InterPro" id="IPR036388">
    <property type="entry name" value="WH-like_DNA-bd_sf"/>
</dbReference>
<sequence>MDDLKRLALFAEVVRSGSFSAAARRLGVSTSAVSQQLRALEQAHGVTLLHRTTRKLALTDAGARFAAHCQRMVEAAELARAQLALAREAPEGELRVSAPVGFARHLAPALAPLLAAHAALQLRLQVDDAMIDLVDARIDLALRAGRLPDSGWAARRLCDFQSLICAAPAYLAAAGVPHTPADLPAHQWVGAPRDGRTLALSLAGPGGAQSEQTVPVRVTSNNQLSLHQMAASGLGLTLAVRADVEEDLQAGRLVPVLPQWQPPALPVWAVTPQRDGQPAKVRHAIEAIAAHLRGLPGVRDAGAPAPPSTPLSAA</sequence>
<proteinExistence type="inferred from homology"/>
<evidence type="ECO:0000256" key="3">
    <source>
        <dbReference type="ARBA" id="ARBA00023125"/>
    </source>
</evidence>
<dbReference type="OrthoDB" id="8678019at2"/>
<dbReference type="PANTHER" id="PTHR30537:SF30">
    <property type="entry name" value="TRANSCRIPTIONAL REGULATOR-RELATED"/>
    <property type="match status" value="1"/>
</dbReference>
<evidence type="ECO:0000256" key="4">
    <source>
        <dbReference type="ARBA" id="ARBA00023163"/>
    </source>
</evidence>
<dbReference type="RefSeq" id="WP_114801489.1">
    <property type="nucleotide sequence ID" value="NZ_QQAV01000001.1"/>
</dbReference>
<dbReference type="InterPro" id="IPR036390">
    <property type="entry name" value="WH_DNA-bd_sf"/>
</dbReference>
<organism evidence="6 7">
    <name type="scientific">Pseudacidovorax intermedius</name>
    <dbReference type="NCBI Taxonomy" id="433924"/>
    <lineage>
        <taxon>Bacteria</taxon>
        <taxon>Pseudomonadati</taxon>
        <taxon>Pseudomonadota</taxon>
        <taxon>Betaproteobacteria</taxon>
        <taxon>Burkholderiales</taxon>
        <taxon>Comamonadaceae</taxon>
        <taxon>Pseudacidovorax</taxon>
    </lineage>
</organism>
<keyword evidence="3" id="KW-0238">DNA-binding</keyword>
<reference evidence="6 7" key="1">
    <citation type="submission" date="2018-07" db="EMBL/GenBank/DDBJ databases">
        <title>Genomic Encyclopedia of Type Strains, Phase IV (KMG-IV): sequencing the most valuable type-strain genomes for metagenomic binning, comparative biology and taxonomic classification.</title>
        <authorList>
            <person name="Goeker M."/>
        </authorList>
    </citation>
    <scope>NUCLEOTIDE SEQUENCE [LARGE SCALE GENOMIC DNA]</scope>
    <source>
        <strain evidence="6 7">DSM 21352</strain>
    </source>
</reference>
<dbReference type="SUPFAM" id="SSF46785">
    <property type="entry name" value="Winged helix' DNA-binding domain"/>
    <property type="match status" value="1"/>
</dbReference>
<dbReference type="SUPFAM" id="SSF53850">
    <property type="entry name" value="Periplasmic binding protein-like II"/>
    <property type="match status" value="1"/>
</dbReference>
<dbReference type="Pfam" id="PF00126">
    <property type="entry name" value="HTH_1"/>
    <property type="match status" value="1"/>
</dbReference>
<keyword evidence="4" id="KW-0804">Transcription</keyword>
<comment type="caution">
    <text evidence="6">The sequence shown here is derived from an EMBL/GenBank/DDBJ whole genome shotgun (WGS) entry which is preliminary data.</text>
</comment>
<dbReference type="FunFam" id="1.10.10.10:FF:000001">
    <property type="entry name" value="LysR family transcriptional regulator"/>
    <property type="match status" value="1"/>
</dbReference>
<evidence type="ECO:0000313" key="7">
    <source>
        <dbReference type="Proteomes" id="UP000255265"/>
    </source>
</evidence>
<dbReference type="InterPro" id="IPR058163">
    <property type="entry name" value="LysR-type_TF_proteobact-type"/>
</dbReference>
<evidence type="ECO:0000259" key="5">
    <source>
        <dbReference type="PROSITE" id="PS50931"/>
    </source>
</evidence>
<dbReference type="AlphaFoldDB" id="A0A370FP11"/>
<dbReference type="Proteomes" id="UP000255265">
    <property type="component" value="Unassembled WGS sequence"/>
</dbReference>
<dbReference type="EMBL" id="QQAV01000001">
    <property type="protein sequence ID" value="RDI28624.1"/>
    <property type="molecule type" value="Genomic_DNA"/>
</dbReference>
<protein>
    <submittedName>
        <fullName evidence="6">LysR family transcriptional regulator</fullName>
    </submittedName>
</protein>
<dbReference type="Gene3D" id="3.40.190.290">
    <property type="match status" value="1"/>
</dbReference>
<dbReference type="Gene3D" id="1.10.10.10">
    <property type="entry name" value="Winged helix-like DNA-binding domain superfamily/Winged helix DNA-binding domain"/>
    <property type="match status" value="1"/>
</dbReference>
<keyword evidence="2" id="KW-0805">Transcription regulation</keyword>